<dbReference type="PaxDb" id="263820-PTO1399"/>
<feature type="binding site" evidence="5">
    <location>
        <position position="238"/>
    </location>
    <ligand>
        <name>heme b</name>
        <dbReference type="ChEBI" id="CHEBI:60344"/>
        <label>2</label>
    </ligand>
</feature>
<dbReference type="PANTHER" id="PTHR46696">
    <property type="entry name" value="P450, PUTATIVE (EUROFUNG)-RELATED"/>
    <property type="match status" value="1"/>
</dbReference>
<sequence length="343" mass="39559">MRLNDPVHYDGAWHVYKYSDVKHVLMNDKIFSSNPGNRYSNAGGISFITMDNPEHKEFRDISAPYFLPSKINDYKDFIEETSNDLIKNIDNKDIISEYAVRLPVNIISKILGIPDSDMPLFKLWSDYIIGNKRDENFNYVNNRMVSRLLEIFKSDSHGIINVLAGSSLKNRKLTMDEKIKYIMLLIIGGNETTTNLIGNMIRVIDENPDIIDDALKNRSGFVEETLRYYSPIQFLPHRFAAEDSYINNKKIKKGDQVIVYLGSANRDETFFDEPDLFKIGRREMHLAFGIGIHMCLGAPLARLEASIALNDILNHFKRIKIDYKKSRLLDNKMVLGYDKLFLS</sequence>
<evidence type="ECO:0000313" key="3">
    <source>
        <dbReference type="EMBL" id="AAT43984.1"/>
    </source>
</evidence>
<accession>Q6KZ68</accession>
<dbReference type="PRINTS" id="PR00359">
    <property type="entry name" value="BP450"/>
</dbReference>
<feature type="binding site" evidence="5">
    <location>
        <position position="293"/>
    </location>
    <ligand>
        <name>heme b</name>
        <dbReference type="ChEBI" id="CHEBI:60344"/>
        <label>2</label>
    </ligand>
</feature>
<dbReference type="PDBsum" id="2RFC"/>
<dbReference type="STRING" id="263820.PTO1399"/>
<dbReference type="KEGG" id="pto:PTO1399"/>
<evidence type="ECO:0007829" key="6">
    <source>
        <dbReference type="PDB" id="2RFC"/>
    </source>
</evidence>
<reference evidence="3 4" key="1">
    <citation type="journal article" date="2004" name="Proc. Natl. Acad. Sci. U.S.A.">
        <title>Genome sequence of Picrophilus torridus and its implications for life around pH 0.</title>
        <authorList>
            <person name="Futterer O."/>
            <person name="Angelov A."/>
            <person name="Liesegang H."/>
            <person name="Gottschalk G."/>
            <person name="Schleper C."/>
            <person name="Schepers B."/>
            <person name="Dock C."/>
            <person name="Antranikian G."/>
            <person name="Liebl W."/>
        </authorList>
    </citation>
    <scope>NUCLEOTIDE SEQUENCE [LARGE SCALE GENOMIC DNA]</scope>
    <source>
        <strain evidence="4">ATCC 700027 / DSM 9790 / JCM 10055 / NBRC 100828</strain>
    </source>
</reference>
<dbReference type="Gene3D" id="1.10.630.10">
    <property type="entry name" value="Cytochrome P450"/>
    <property type="match status" value="1"/>
</dbReference>
<dbReference type="GO" id="GO:0016712">
    <property type="term" value="F:oxidoreductase activity, acting on paired donors, with incorporation or reduction of molecular oxygen, reduced flavin or flavoprotein as one donor, and incorporation of one atom of oxygen"/>
    <property type="evidence" value="ECO:0007669"/>
    <property type="project" value="UniProtKB-EC"/>
</dbReference>
<keyword evidence="2 5" id="KW-0349">Heme</keyword>
<dbReference type="InParanoid" id="Q6KZ68"/>
<feature type="binding site" evidence="6">
    <location>
        <position position="295"/>
    </location>
    <ligand>
        <name>heme b</name>
        <dbReference type="ChEBI" id="CHEBI:60344"/>
        <label>1</label>
        <note>axial binding residue</note>
    </ligand>
    <ligandPart>
        <name>Fe</name>
        <dbReference type="ChEBI" id="CHEBI:18248"/>
    </ligandPart>
</feature>
<gene>
    <name evidence="3" type="ordered locus">PTO1399</name>
</gene>
<feature type="binding site" evidence="6">
    <location>
        <position position="59"/>
    </location>
    <ligand>
        <name>heme b</name>
        <dbReference type="ChEBI" id="CHEBI:60344"/>
        <label>1</label>
    </ligand>
</feature>
<dbReference type="PANTHER" id="PTHR46696:SF1">
    <property type="entry name" value="CYTOCHROME P450 YJIB-RELATED"/>
    <property type="match status" value="1"/>
</dbReference>
<organism evidence="3 4">
    <name type="scientific">Picrophilus torridus (strain ATCC 700027 / DSM 9790 / JCM 10055 / NBRC 100828 / KAW 2/3)</name>
    <dbReference type="NCBI Taxonomy" id="1122961"/>
    <lineage>
        <taxon>Archaea</taxon>
        <taxon>Methanobacteriati</taxon>
        <taxon>Thermoplasmatota</taxon>
        <taxon>Thermoplasmata</taxon>
        <taxon>Thermoplasmatales</taxon>
        <taxon>Picrophilaceae</taxon>
        <taxon>Picrophilus</taxon>
    </lineage>
</organism>
<evidence type="ECO:0000256" key="1">
    <source>
        <dbReference type="ARBA" id="ARBA00010617"/>
    </source>
</evidence>
<dbReference type="eggNOG" id="arCOG02814">
    <property type="taxonomic scope" value="Archaea"/>
</dbReference>
<dbReference type="PDBsum" id="2RFB"/>
<dbReference type="AlphaFoldDB" id="Q6KZ68"/>
<dbReference type="InterPro" id="IPR001128">
    <property type="entry name" value="Cyt_P450"/>
</dbReference>
<keyword evidence="2 5" id="KW-0479">Metal-binding</keyword>
<keyword evidence="2 3" id="KW-0560">Oxidoreductase</keyword>
<reference evidence="5 6" key="2">
    <citation type="journal article" date="2008" name="Biochemistry">
        <title>Crystal structure and properties of CYP231A2 from the thermoacidophilic archaeon Picrophilus torridus.</title>
        <authorList>
            <person name="Ho W.W."/>
            <person name="Li H."/>
            <person name="Nishida C.R."/>
            <person name="de Montellano P.R."/>
            <person name="Poulos T.L."/>
        </authorList>
    </citation>
    <scope>X-RAY CRYSTALLOGRAPHY (2.50 ANGSTROMS) IN COMPLEX WITH HEME B</scope>
</reference>
<dbReference type="EC" id="1.14.14.1" evidence="3"/>
<keyword evidence="2" id="KW-0503">Monooxygenase</keyword>
<dbReference type="GO" id="GO:0005506">
    <property type="term" value="F:iron ion binding"/>
    <property type="evidence" value="ECO:0007669"/>
    <property type="project" value="InterPro"/>
</dbReference>
<proteinExistence type="evidence at protein level"/>
<dbReference type="GO" id="GO:0020037">
    <property type="term" value="F:heme binding"/>
    <property type="evidence" value="ECO:0007669"/>
    <property type="project" value="InterPro"/>
</dbReference>
<dbReference type="InterPro" id="IPR036396">
    <property type="entry name" value="Cyt_P450_sf"/>
</dbReference>
<keyword evidence="2 5" id="KW-0408">Iron</keyword>
<dbReference type="SMR" id="Q6KZ68"/>
<feature type="binding site" evidence="5">
    <location>
        <position position="59"/>
    </location>
    <ligand>
        <name>heme b</name>
        <dbReference type="ChEBI" id="CHEBI:60344"/>
        <label>2</label>
    </ligand>
</feature>
<dbReference type="SUPFAM" id="SSF48264">
    <property type="entry name" value="Cytochrome P450"/>
    <property type="match status" value="1"/>
</dbReference>
<feature type="binding site" evidence="6">
    <location>
        <position position="293"/>
    </location>
    <ligand>
        <name>heme b</name>
        <dbReference type="ChEBI" id="CHEBI:60344"/>
        <label>1</label>
    </ligand>
</feature>
<name>Q6KZ68_PICTO</name>
<dbReference type="Proteomes" id="UP000000438">
    <property type="component" value="Chromosome"/>
</dbReference>
<evidence type="ECO:0000256" key="2">
    <source>
        <dbReference type="RuleBase" id="RU000461"/>
    </source>
</evidence>
<evidence type="ECO:0007829" key="5">
    <source>
        <dbReference type="PDB" id="2RFB"/>
    </source>
</evidence>
<dbReference type="InterPro" id="IPR002397">
    <property type="entry name" value="Cyt_P450_B"/>
</dbReference>
<feature type="binding site" evidence="6">
    <location>
        <position position="55"/>
    </location>
    <ligand>
        <name>heme b</name>
        <dbReference type="ChEBI" id="CHEBI:60344"/>
        <label>1</label>
    </ligand>
</feature>
<dbReference type="PROSITE" id="PS00086">
    <property type="entry name" value="CYTOCHROME_P450"/>
    <property type="match status" value="1"/>
</dbReference>
<dbReference type="Pfam" id="PF00067">
    <property type="entry name" value="p450"/>
    <property type="match status" value="1"/>
</dbReference>
<dbReference type="PDB" id="2RFC">
    <property type="method" value="X-ray"/>
    <property type="resolution" value="3.10 A"/>
    <property type="chains" value="A/B/C/D=1-343"/>
</dbReference>
<protein>
    <submittedName>
        <fullName evidence="3">Cytochrome P450</fullName>
        <ecNumber evidence="3">1.14.14.1</ecNumber>
    </submittedName>
</protein>
<dbReference type="PDB" id="2RFB">
    <property type="method" value="X-ray"/>
    <property type="resolution" value="2.50 A"/>
    <property type="chains" value="A/B/C=1-343"/>
</dbReference>
<dbReference type="EvolutionaryTrace" id="Q6KZ68"/>
<dbReference type="EMBL" id="AE017261">
    <property type="protein sequence ID" value="AAT43984.1"/>
    <property type="molecule type" value="Genomic_DNA"/>
</dbReference>
<feature type="binding site" evidence="6">
    <location>
        <position position="238"/>
    </location>
    <ligand>
        <name>heme b</name>
        <dbReference type="ChEBI" id="CHEBI:60344"/>
        <label>1</label>
    </ligand>
</feature>
<dbReference type="InterPro" id="IPR017972">
    <property type="entry name" value="Cyt_P450_CS"/>
</dbReference>
<dbReference type="HOGENOM" id="CLU_033716_1_0_2"/>
<dbReference type="CDD" id="cd11032">
    <property type="entry name" value="P450_EryK-like"/>
    <property type="match status" value="1"/>
</dbReference>
<evidence type="ECO:0000313" key="4">
    <source>
        <dbReference type="Proteomes" id="UP000000438"/>
    </source>
</evidence>
<comment type="similarity">
    <text evidence="1 2">Belongs to the cytochrome P450 family.</text>
</comment>
<keyword evidence="5 6" id="KW-0002">3D-structure</keyword>
<feature type="binding site" evidence="5">
    <location>
        <position position="295"/>
    </location>
    <ligand>
        <name>heme b</name>
        <dbReference type="ChEBI" id="CHEBI:60344"/>
        <label>2</label>
        <note>axial binding residue</note>
    </ligand>
    <ligandPart>
        <name>Fe</name>
        <dbReference type="ChEBI" id="CHEBI:18248"/>
    </ligandPart>
</feature>